<reference evidence="1" key="1">
    <citation type="journal article" date="2021" name="Microb. Physiol.">
        <title>Proteogenomic Insights into the Physiology of Marine, Sulfate-Reducing, Filamentous Desulfonema limicola and Desulfonema magnum.</title>
        <authorList>
            <person name="Schnaars V."/>
            <person name="Wohlbrand L."/>
            <person name="Scheve S."/>
            <person name="Hinrichs C."/>
            <person name="Reinhardt R."/>
            <person name="Rabus R."/>
        </authorList>
    </citation>
    <scope>NUCLEOTIDE SEQUENCE</scope>
    <source>
        <strain evidence="1">4be13</strain>
    </source>
</reference>
<proteinExistence type="predicted"/>
<evidence type="ECO:0000313" key="2">
    <source>
        <dbReference type="Proteomes" id="UP000663722"/>
    </source>
</evidence>
<protein>
    <submittedName>
        <fullName evidence="1">Uncharacterized protein</fullName>
    </submittedName>
</protein>
<dbReference type="Proteomes" id="UP000663722">
    <property type="component" value="Chromosome"/>
</dbReference>
<dbReference type="EMBL" id="CP061800">
    <property type="protein sequence ID" value="QTA87326.1"/>
    <property type="molecule type" value="Genomic_DNA"/>
</dbReference>
<keyword evidence="2" id="KW-1185">Reference proteome</keyword>
<organism evidence="1 2">
    <name type="scientific">Desulfonema magnum</name>
    <dbReference type="NCBI Taxonomy" id="45655"/>
    <lineage>
        <taxon>Bacteria</taxon>
        <taxon>Pseudomonadati</taxon>
        <taxon>Thermodesulfobacteriota</taxon>
        <taxon>Desulfobacteria</taxon>
        <taxon>Desulfobacterales</taxon>
        <taxon>Desulfococcaceae</taxon>
        <taxon>Desulfonema</taxon>
    </lineage>
</organism>
<accession>A0A975GMV1</accession>
<gene>
    <name evidence="1" type="ORF">dnm_033560</name>
</gene>
<sequence>MLFKGVIRMSEIIRSAVGYASLHPPYTGYFIFGEIPYTQNPF</sequence>
<evidence type="ECO:0000313" key="1">
    <source>
        <dbReference type="EMBL" id="QTA87326.1"/>
    </source>
</evidence>
<dbReference type="AlphaFoldDB" id="A0A975GMV1"/>
<dbReference type="KEGG" id="dmm:dnm_033560"/>
<name>A0A975GMV1_9BACT</name>